<evidence type="ECO:0000313" key="1">
    <source>
        <dbReference type="EMBL" id="KKF39121.1"/>
    </source>
</evidence>
<name>A0A0F8AUA6_9EURY</name>
<dbReference type="EMBL" id="JNFH02000110">
    <property type="protein sequence ID" value="KKF39121.1"/>
    <property type="molecule type" value="Genomic_DNA"/>
</dbReference>
<organism evidence="1 2">
    <name type="scientific">Halorubrum saccharovorum</name>
    <dbReference type="NCBI Taxonomy" id="2248"/>
    <lineage>
        <taxon>Archaea</taxon>
        <taxon>Methanobacteriati</taxon>
        <taxon>Methanobacteriota</taxon>
        <taxon>Stenosarchaea group</taxon>
        <taxon>Halobacteria</taxon>
        <taxon>Halobacteriales</taxon>
        <taxon>Haloferacaceae</taxon>
        <taxon>Halorubrum</taxon>
    </lineage>
</organism>
<protein>
    <submittedName>
        <fullName evidence="1">Uncharacterized protein</fullName>
    </submittedName>
</protein>
<accession>A0A0F8AUA6</accession>
<dbReference type="AlphaFoldDB" id="A0A0F8AUA6"/>
<reference evidence="1 2" key="1">
    <citation type="journal article" date="2015" name="Genome Announc.">
        <title>Draft genome sequence of a Halorubrum H3 strain isolated from the burlinskoye salt lake (Altai Krai, Russia).</title>
        <authorList>
            <person name="Rozanov A.S."/>
            <person name="Bryanskaya A.V."/>
            <person name="Malup T.K."/>
            <person name="Kotenko A.V."/>
            <person name="Peltek S.E."/>
        </authorList>
    </citation>
    <scope>NUCLEOTIDE SEQUENCE [LARGE SCALE GENOMIC DNA]</scope>
    <source>
        <strain evidence="1 2">H3</strain>
    </source>
</reference>
<dbReference type="Proteomes" id="UP000053331">
    <property type="component" value="Unassembled WGS sequence"/>
</dbReference>
<sequence>MDRSLADVEDRVADHVEAYRESAPFHPVEAEAIGSLSDAFRAGEYGKRDVDWVVRWYFRRAVTDIDHEERRAVEAAVADTEPRELRGAMWDAIDALDEEAADGARDPPHRRALDALTQIPGVDTEVGSALLWFLEPDEYFVVGEREWAVVAALTGDARSGADLDGPYPEPMTVDAYDRFLDGVRDLADRLGVDHWHLYMVIRSVHAETVDGEATAEES</sequence>
<evidence type="ECO:0000313" key="2">
    <source>
        <dbReference type="Proteomes" id="UP000053331"/>
    </source>
</evidence>
<gene>
    <name evidence="1" type="ORF">FK85_31065</name>
</gene>
<proteinExistence type="predicted"/>
<dbReference type="OrthoDB" id="155576at2157"/>
<comment type="caution">
    <text evidence="1">The sequence shown here is derived from an EMBL/GenBank/DDBJ whole genome shotgun (WGS) entry which is preliminary data.</text>
</comment>
<keyword evidence="2" id="KW-1185">Reference proteome</keyword>
<dbReference type="RefSeq" id="WP_050026865.1">
    <property type="nucleotide sequence ID" value="NZ_JNFH02000110.1"/>
</dbReference>